<dbReference type="GO" id="GO:0016787">
    <property type="term" value="F:hydrolase activity"/>
    <property type="evidence" value="ECO:0007669"/>
    <property type="project" value="InterPro"/>
</dbReference>
<proteinExistence type="predicted"/>
<evidence type="ECO:0000313" key="1">
    <source>
        <dbReference type="EMBL" id="KKT82765.1"/>
    </source>
</evidence>
<dbReference type="SUPFAM" id="SSF53474">
    <property type="entry name" value="alpha/beta-Hydrolases"/>
    <property type="match status" value="1"/>
</dbReference>
<dbReference type="EMBL" id="LCJR01000001">
    <property type="protein sequence ID" value="KKT82765.1"/>
    <property type="molecule type" value="Genomic_DNA"/>
</dbReference>
<dbReference type="Pfam" id="PF06821">
    <property type="entry name" value="Ser_hydrolase"/>
    <property type="match status" value="1"/>
</dbReference>
<comment type="caution">
    <text evidence="1">The sequence shown here is derived from an EMBL/GenBank/DDBJ whole genome shotgun (WGS) entry which is preliminary data.</text>
</comment>
<dbReference type="InterPro" id="IPR010662">
    <property type="entry name" value="RBBP9/YdeN"/>
</dbReference>
<evidence type="ECO:0000313" key="2">
    <source>
        <dbReference type="Proteomes" id="UP000034032"/>
    </source>
</evidence>
<gene>
    <name evidence="1" type="ORF">UW79_C0001G0021</name>
</gene>
<accession>A0A0G1KGX6</accession>
<dbReference type="PANTHER" id="PTHR15394:SF3">
    <property type="entry name" value="SERINE HYDROLASE RBBP9"/>
    <property type="match status" value="1"/>
</dbReference>
<evidence type="ECO:0008006" key="3">
    <source>
        <dbReference type="Google" id="ProtNLM"/>
    </source>
</evidence>
<protein>
    <recommendedName>
        <fullName evidence="3">YdeN-like protein</fullName>
    </recommendedName>
</protein>
<dbReference type="AlphaFoldDB" id="A0A0G1KGX6"/>
<dbReference type="InterPro" id="IPR029058">
    <property type="entry name" value="AB_hydrolase_fold"/>
</dbReference>
<name>A0A0G1KGX6_9BACT</name>
<reference evidence="1 2" key="1">
    <citation type="journal article" date="2015" name="Nature">
        <title>rRNA introns, odd ribosomes, and small enigmatic genomes across a large radiation of phyla.</title>
        <authorList>
            <person name="Brown C.T."/>
            <person name="Hug L.A."/>
            <person name="Thomas B.C."/>
            <person name="Sharon I."/>
            <person name="Castelle C.J."/>
            <person name="Singh A."/>
            <person name="Wilkins M.J."/>
            <person name="Williams K.H."/>
            <person name="Banfield J.F."/>
        </authorList>
    </citation>
    <scope>NUCLEOTIDE SEQUENCE [LARGE SCALE GENOMIC DNA]</scope>
</reference>
<dbReference type="Gene3D" id="3.40.50.1820">
    <property type="entry name" value="alpha/beta hydrolase"/>
    <property type="match status" value="1"/>
</dbReference>
<sequence>MAKRVYIIHGWAGRPDEAWFPWIRKQLEEKDFEVFAPAMPDPDYPKIEVWVQFLENLIDSPDKNTYFVGHSSGSQAIMRYLEKLPEDIKVGGCVFVAGWFKLKNLTTEEDWDIAKPWMERIINFEKVKRHAHSLVAVFSENDPYVDLENKTLFEENLGAKTILDGHKGHFDKDDGIIELPVVLRELLKMIK</sequence>
<dbReference type="PANTHER" id="PTHR15394">
    <property type="entry name" value="SERINE HYDROLASE RBBP9"/>
    <property type="match status" value="1"/>
</dbReference>
<organism evidence="1 2">
    <name type="scientific">Candidatus Yanofskybacteria bacterium GW2011_GWA2_44_9</name>
    <dbReference type="NCBI Taxonomy" id="1619025"/>
    <lineage>
        <taxon>Bacteria</taxon>
        <taxon>Candidatus Yanofskyibacteriota</taxon>
    </lineage>
</organism>
<dbReference type="Proteomes" id="UP000034032">
    <property type="component" value="Unassembled WGS sequence"/>
</dbReference>